<dbReference type="GO" id="GO:0016787">
    <property type="term" value="F:hydrolase activity"/>
    <property type="evidence" value="ECO:0007669"/>
    <property type="project" value="UniProtKB-KW"/>
</dbReference>
<keyword evidence="1" id="KW-0378">Hydrolase</keyword>
<evidence type="ECO:0000256" key="1">
    <source>
        <dbReference type="ARBA" id="ARBA00022801"/>
    </source>
</evidence>
<evidence type="ECO:0000259" key="2">
    <source>
        <dbReference type="Pfam" id="PF00561"/>
    </source>
</evidence>
<protein>
    <recommendedName>
        <fullName evidence="2">AB hydrolase-1 domain-containing protein</fullName>
    </recommendedName>
</protein>
<sequence length="111" mass="11875">MPDDIDPQASADPFLLHRVQVQANEASFHVIEPGEGATVLFCHRFPDTAETWRNQMCAVAAAGYQAVALDMRGFGASYAPSDVDLYSVLHTVGDLVGVLDALDIRSAVLSA</sequence>
<gene>
    <name evidence="3" type="ORF">AVDCRST_MAG26-4489</name>
</gene>
<reference evidence="3" key="1">
    <citation type="submission" date="2020-02" db="EMBL/GenBank/DDBJ databases">
        <authorList>
            <person name="Meier V. D."/>
        </authorList>
    </citation>
    <scope>NUCLEOTIDE SEQUENCE</scope>
    <source>
        <strain evidence="3">AVDCRST_MAG26</strain>
    </source>
</reference>
<dbReference type="PANTHER" id="PTHR43329">
    <property type="entry name" value="EPOXIDE HYDROLASE"/>
    <property type="match status" value="1"/>
</dbReference>
<proteinExistence type="predicted"/>
<dbReference type="SUPFAM" id="SSF53474">
    <property type="entry name" value="alpha/beta-Hydrolases"/>
    <property type="match status" value="1"/>
</dbReference>
<accession>A0A6J4K6B6</accession>
<dbReference type="Pfam" id="PF00561">
    <property type="entry name" value="Abhydrolase_1"/>
    <property type="match status" value="1"/>
</dbReference>
<dbReference type="AlphaFoldDB" id="A0A6J4K6B6"/>
<evidence type="ECO:0000313" key="3">
    <source>
        <dbReference type="EMBL" id="CAA9296676.1"/>
    </source>
</evidence>
<dbReference type="InterPro" id="IPR000073">
    <property type="entry name" value="AB_hydrolase_1"/>
</dbReference>
<name>A0A6J4K6B6_9CHLR</name>
<dbReference type="InterPro" id="IPR029058">
    <property type="entry name" value="AB_hydrolase_fold"/>
</dbReference>
<dbReference type="InterPro" id="IPR000639">
    <property type="entry name" value="Epox_hydrolase-like"/>
</dbReference>
<feature type="domain" description="AB hydrolase-1" evidence="2">
    <location>
        <begin position="38"/>
        <end position="108"/>
    </location>
</feature>
<dbReference type="Gene3D" id="3.40.50.1820">
    <property type="entry name" value="alpha/beta hydrolase"/>
    <property type="match status" value="1"/>
</dbReference>
<organism evidence="3">
    <name type="scientific">uncultured Chloroflexia bacterium</name>
    <dbReference type="NCBI Taxonomy" id="1672391"/>
    <lineage>
        <taxon>Bacteria</taxon>
        <taxon>Bacillati</taxon>
        <taxon>Chloroflexota</taxon>
        <taxon>Chloroflexia</taxon>
        <taxon>environmental samples</taxon>
    </lineage>
</organism>
<dbReference type="PRINTS" id="PR00412">
    <property type="entry name" value="EPOXHYDRLASE"/>
</dbReference>
<dbReference type="EMBL" id="CADCTK010001072">
    <property type="protein sequence ID" value="CAA9296676.1"/>
    <property type="molecule type" value="Genomic_DNA"/>
</dbReference>